<dbReference type="PANTHER" id="PTHR23028:SF53">
    <property type="entry name" value="ACYL_TRANSF_3 DOMAIN-CONTAINING PROTEIN"/>
    <property type="match status" value="1"/>
</dbReference>
<dbReference type="GO" id="GO:0016747">
    <property type="term" value="F:acyltransferase activity, transferring groups other than amino-acyl groups"/>
    <property type="evidence" value="ECO:0007669"/>
    <property type="project" value="InterPro"/>
</dbReference>
<evidence type="ECO:0000313" key="3">
    <source>
        <dbReference type="EMBL" id="AWM12913.1"/>
    </source>
</evidence>
<name>A0A2U8QRX7_9FLAO</name>
<feature type="transmembrane region" description="Helical" evidence="1">
    <location>
        <begin position="97"/>
        <end position="117"/>
    </location>
</feature>
<feature type="transmembrane region" description="Helical" evidence="1">
    <location>
        <begin position="12"/>
        <end position="32"/>
    </location>
</feature>
<dbReference type="RefSeq" id="WP_109568321.1">
    <property type="nucleotide sequence ID" value="NZ_CP029463.1"/>
</dbReference>
<feature type="transmembrane region" description="Helical" evidence="1">
    <location>
        <begin position="268"/>
        <end position="292"/>
    </location>
</feature>
<accession>A0A2U8QRX7</accession>
<feature type="transmembrane region" description="Helical" evidence="1">
    <location>
        <begin position="313"/>
        <end position="330"/>
    </location>
</feature>
<protein>
    <recommendedName>
        <fullName evidence="2">Acyltransferase 3 domain-containing protein</fullName>
    </recommendedName>
</protein>
<dbReference type="AlphaFoldDB" id="A0A2U8QRX7"/>
<dbReference type="GO" id="GO:0000271">
    <property type="term" value="P:polysaccharide biosynthetic process"/>
    <property type="evidence" value="ECO:0007669"/>
    <property type="project" value="TreeGrafter"/>
</dbReference>
<dbReference type="InterPro" id="IPR002656">
    <property type="entry name" value="Acyl_transf_3_dom"/>
</dbReference>
<evidence type="ECO:0000313" key="4">
    <source>
        <dbReference type="Proteomes" id="UP000245429"/>
    </source>
</evidence>
<sequence length="372" mass="44447">MNLEKQVKQRIFGLDVVRALAIALVVFSHLYYLTDNQSSLLLSLSGLAGYLGVEIFFVLSGFLIGTILLKQFLKDQFSIRDVLYFLKRRWYRTLPNYYLVLGIVLLIAFFSGFQLSWKVWRYFFFLQNFEQYSITIFVESWSLSVEEWTYFLVPVMLFFVAFLVKSTKKVLFITTVFVLIVLFHFFRYIHFLNDKTTDLNVWGTAIKSVVIYRVDAILYGFVVAWVNYFYTKKLKRLRVYFLIVALHLLFFQYVVMNVLGFNLIKTPLYYQVFYFSLTSITIAMLLPFFVFWEKEEGFIARGTTFVSKISYSIYLLHYSVVLYLLKDLFMQLTYEIPSVLKIIVYLFSTLLLSYFLYRFYEKPMMDLRNDKY</sequence>
<feature type="transmembrane region" description="Helical" evidence="1">
    <location>
        <begin position="148"/>
        <end position="164"/>
    </location>
</feature>
<dbReference type="EMBL" id="CP029463">
    <property type="protein sequence ID" value="AWM12913.1"/>
    <property type="molecule type" value="Genomic_DNA"/>
</dbReference>
<keyword evidence="1" id="KW-1133">Transmembrane helix</keyword>
<evidence type="ECO:0000256" key="1">
    <source>
        <dbReference type="SAM" id="Phobius"/>
    </source>
</evidence>
<feature type="transmembrane region" description="Helical" evidence="1">
    <location>
        <begin position="47"/>
        <end position="69"/>
    </location>
</feature>
<dbReference type="InterPro" id="IPR050879">
    <property type="entry name" value="Acyltransferase_3"/>
</dbReference>
<reference evidence="3 4" key="1">
    <citation type="submission" date="2018-05" db="EMBL/GenBank/DDBJ databases">
        <title>Flavobacterium sp. MEBiC07310.</title>
        <authorList>
            <person name="Baek K."/>
        </authorList>
    </citation>
    <scope>NUCLEOTIDE SEQUENCE [LARGE SCALE GENOMIC DNA]</scope>
    <source>
        <strain evidence="3 4">MEBiC07310</strain>
    </source>
</reference>
<feature type="transmembrane region" description="Helical" evidence="1">
    <location>
        <begin position="342"/>
        <end position="360"/>
    </location>
</feature>
<proteinExistence type="predicted"/>
<dbReference type="Pfam" id="PF01757">
    <property type="entry name" value="Acyl_transf_3"/>
    <property type="match status" value="1"/>
</dbReference>
<dbReference type="GO" id="GO:0016020">
    <property type="term" value="C:membrane"/>
    <property type="evidence" value="ECO:0007669"/>
    <property type="project" value="TreeGrafter"/>
</dbReference>
<keyword evidence="1" id="KW-0472">Membrane</keyword>
<keyword evidence="4" id="KW-1185">Reference proteome</keyword>
<gene>
    <name evidence="3" type="ORF">DI487_02885</name>
</gene>
<dbReference type="OrthoDB" id="290051at2"/>
<dbReference type="PANTHER" id="PTHR23028">
    <property type="entry name" value="ACETYLTRANSFERASE"/>
    <property type="match status" value="1"/>
</dbReference>
<dbReference type="Proteomes" id="UP000245429">
    <property type="component" value="Chromosome"/>
</dbReference>
<feature type="transmembrane region" description="Helical" evidence="1">
    <location>
        <begin position="237"/>
        <end position="256"/>
    </location>
</feature>
<evidence type="ECO:0000259" key="2">
    <source>
        <dbReference type="Pfam" id="PF01757"/>
    </source>
</evidence>
<feature type="transmembrane region" description="Helical" evidence="1">
    <location>
        <begin position="210"/>
        <end position="230"/>
    </location>
</feature>
<feature type="transmembrane region" description="Helical" evidence="1">
    <location>
        <begin position="171"/>
        <end position="190"/>
    </location>
</feature>
<feature type="domain" description="Acyltransferase 3" evidence="2">
    <location>
        <begin position="13"/>
        <end position="358"/>
    </location>
</feature>
<dbReference type="KEGG" id="fse:DI487_02885"/>
<keyword evidence="1" id="KW-0812">Transmembrane</keyword>
<organism evidence="3 4">
    <name type="scientific">Flavobacterium sediminis</name>
    <dbReference type="NCBI Taxonomy" id="2201181"/>
    <lineage>
        <taxon>Bacteria</taxon>
        <taxon>Pseudomonadati</taxon>
        <taxon>Bacteroidota</taxon>
        <taxon>Flavobacteriia</taxon>
        <taxon>Flavobacteriales</taxon>
        <taxon>Flavobacteriaceae</taxon>
        <taxon>Flavobacterium</taxon>
    </lineage>
</organism>